<dbReference type="InterPro" id="IPR035500">
    <property type="entry name" value="NHR-like_dom_sf"/>
</dbReference>
<dbReference type="AlphaFoldDB" id="A0A9D4J3N9"/>
<dbReference type="InterPro" id="IPR013088">
    <property type="entry name" value="Znf_NHR/GATA"/>
</dbReference>
<keyword evidence="5" id="KW-0805">Transcription regulation</keyword>
<dbReference type="SUPFAM" id="SSF57716">
    <property type="entry name" value="Glucocorticoid receptor-like (DNA-binding domain)"/>
    <property type="match status" value="1"/>
</dbReference>
<evidence type="ECO:0000313" key="14">
    <source>
        <dbReference type="Proteomes" id="UP000828390"/>
    </source>
</evidence>
<dbReference type="Gene3D" id="3.30.50.10">
    <property type="entry name" value="Erythroid Transcription Factor GATA-1, subunit A"/>
    <property type="match status" value="1"/>
</dbReference>
<protein>
    <submittedName>
        <fullName evidence="13">Uncharacterized protein</fullName>
    </submittedName>
</protein>
<keyword evidence="6" id="KW-0238">DNA-binding</keyword>
<evidence type="ECO:0000256" key="10">
    <source>
        <dbReference type="SAM" id="MobiDB-lite"/>
    </source>
</evidence>
<keyword evidence="3" id="KW-0863">Zinc-finger</keyword>
<evidence type="ECO:0000313" key="13">
    <source>
        <dbReference type="EMBL" id="KAH3797225.1"/>
    </source>
</evidence>
<comment type="subcellular location">
    <subcellularLocation>
        <location evidence="1">Nucleus</location>
    </subcellularLocation>
</comment>
<dbReference type="PROSITE" id="PS51030">
    <property type="entry name" value="NUCLEAR_REC_DBD_2"/>
    <property type="match status" value="1"/>
</dbReference>
<evidence type="ECO:0000256" key="9">
    <source>
        <dbReference type="ARBA" id="ARBA00023242"/>
    </source>
</evidence>
<dbReference type="PRINTS" id="PR00047">
    <property type="entry name" value="STROIDFINGER"/>
</dbReference>
<sequence length="937" mass="103984">MATQGLKIGVSCGSSGQQYRTSYLDFKLKRRRVSEIIASAELSPSCSDTDVQSTVSGDSGYGSPSDRVSKGKVQEQSAINVSDGDHVFNICKQEQKCVEDFLASIPKMDNQLIVPNVSTSGTGDVHIGVAYVTYTKNGIKPLTGLNGEVKMGLIPMLSSNKALYSLSLNGLSGISDGALPKGVQPLFLTSMPNGFEVPDLDSIQSLNNLMSESSGSKNTSSQSSKPLSQSSRRVMTIDSESEFIEHYTNGMFEYLGHLGDKRSCDSMSVSSHSSSYRSDSDSVYGKGSAATLTYDNKYPMVCGICNDRATGLHYGIITCEGCKGFFKRTVQNRRVYTCAGGGGECEINKAQRNRCQYCRFKKCLQAGMVLAAVREDRMPGGRNSGEVYNLYKVKYKKHRRRDETNISKERVACISSTDNQITVEPVKSRPKFENVLQVPYYSSASMVGLTNSTVSGGNFFSTQMGESMRTSHMSQASIESSFNMIYGGAPMESGTRVSMSTINPGEEQLYIEEQSPKRPRLESRRPGVMATHSMGMKAMSDNGGYRQGSWPGRLTAGATGPGHQYNEQSFWGENVPVVSAKPEIDTNGYCYEVETDFHKSDGRYEVETDSNKSDGRYAYFMNNTAGNHSAAISKDSTVCVRCSKEKNRHCVCSHVARLVNHHSVLRRTLTAPDIETEKHLSMVGSQLLPPPPVRTKTTKSDTFVRRCSSSLIAELMDCDAKLNIMDLYNLPELLNNGTTDVTKLLCDLGDKVVGKLVLWTKTLPFFKEIPVEVHSKLLSSKWQELLLFIATAHRAIYKESDVMNFKELYSLNMGKLKYYLEQVLKCEFKTGQLESDLGEIMQHITELMHGFVTMAILPEEYVCMLVLLFLNQDEDRLEIVSHFLEKYCMALRDFELSKDPNQASRFHELIKWVPKVQAASALLISSKMIHLPFFLNC</sequence>
<feature type="region of interest" description="Disordered" evidence="10">
    <location>
        <begin position="45"/>
        <end position="69"/>
    </location>
</feature>
<dbReference type="PROSITE" id="PS51843">
    <property type="entry name" value="NR_LBD"/>
    <property type="match status" value="1"/>
</dbReference>
<evidence type="ECO:0000256" key="8">
    <source>
        <dbReference type="ARBA" id="ARBA00023170"/>
    </source>
</evidence>
<evidence type="ECO:0000256" key="5">
    <source>
        <dbReference type="ARBA" id="ARBA00023015"/>
    </source>
</evidence>
<feature type="domain" description="NR LBD" evidence="12">
    <location>
        <begin position="707"/>
        <end position="937"/>
    </location>
</feature>
<feature type="compositionally biased region" description="Low complexity" evidence="10">
    <location>
        <begin position="211"/>
        <end position="231"/>
    </location>
</feature>
<dbReference type="GO" id="GO:0043565">
    <property type="term" value="F:sequence-specific DNA binding"/>
    <property type="evidence" value="ECO:0007669"/>
    <property type="project" value="InterPro"/>
</dbReference>
<dbReference type="FunFam" id="3.30.50.10:FF:000006">
    <property type="entry name" value="Nuclear receptor subfamily 5 group A member"/>
    <property type="match status" value="1"/>
</dbReference>
<evidence type="ECO:0000256" key="1">
    <source>
        <dbReference type="ARBA" id="ARBA00004123"/>
    </source>
</evidence>
<evidence type="ECO:0000259" key="12">
    <source>
        <dbReference type="PROSITE" id="PS51843"/>
    </source>
</evidence>
<dbReference type="EMBL" id="JAIWYP010000007">
    <property type="protein sequence ID" value="KAH3797225.1"/>
    <property type="molecule type" value="Genomic_DNA"/>
</dbReference>
<dbReference type="GO" id="GO:0008270">
    <property type="term" value="F:zinc ion binding"/>
    <property type="evidence" value="ECO:0007669"/>
    <property type="project" value="UniProtKB-KW"/>
</dbReference>
<reference evidence="13" key="1">
    <citation type="journal article" date="2019" name="bioRxiv">
        <title>The Genome of the Zebra Mussel, Dreissena polymorpha: A Resource for Invasive Species Research.</title>
        <authorList>
            <person name="McCartney M.A."/>
            <person name="Auch B."/>
            <person name="Kono T."/>
            <person name="Mallez S."/>
            <person name="Zhang Y."/>
            <person name="Obille A."/>
            <person name="Becker A."/>
            <person name="Abrahante J.E."/>
            <person name="Garbe J."/>
            <person name="Badalamenti J.P."/>
            <person name="Herman A."/>
            <person name="Mangelson H."/>
            <person name="Liachko I."/>
            <person name="Sullivan S."/>
            <person name="Sone E.D."/>
            <person name="Koren S."/>
            <person name="Silverstein K.A.T."/>
            <person name="Beckman K.B."/>
            <person name="Gohl D.M."/>
        </authorList>
    </citation>
    <scope>NUCLEOTIDE SEQUENCE</scope>
    <source>
        <strain evidence="13">Duluth1</strain>
        <tissue evidence="13">Whole animal</tissue>
    </source>
</reference>
<evidence type="ECO:0000256" key="3">
    <source>
        <dbReference type="ARBA" id="ARBA00022771"/>
    </source>
</evidence>
<evidence type="ECO:0000256" key="7">
    <source>
        <dbReference type="ARBA" id="ARBA00023163"/>
    </source>
</evidence>
<dbReference type="GO" id="GO:0005634">
    <property type="term" value="C:nucleus"/>
    <property type="evidence" value="ECO:0007669"/>
    <property type="project" value="UniProtKB-SubCell"/>
</dbReference>
<evidence type="ECO:0000259" key="11">
    <source>
        <dbReference type="PROSITE" id="PS51030"/>
    </source>
</evidence>
<reference evidence="13" key="2">
    <citation type="submission" date="2020-11" db="EMBL/GenBank/DDBJ databases">
        <authorList>
            <person name="McCartney M.A."/>
            <person name="Auch B."/>
            <person name="Kono T."/>
            <person name="Mallez S."/>
            <person name="Becker A."/>
            <person name="Gohl D.M."/>
            <person name="Silverstein K.A.T."/>
            <person name="Koren S."/>
            <person name="Bechman K.B."/>
            <person name="Herman A."/>
            <person name="Abrahante J.E."/>
            <person name="Garbe J."/>
        </authorList>
    </citation>
    <scope>NUCLEOTIDE SEQUENCE</scope>
    <source>
        <strain evidence="13">Duluth1</strain>
        <tissue evidence="13">Whole animal</tissue>
    </source>
</reference>
<keyword evidence="7" id="KW-0804">Transcription</keyword>
<comment type="caution">
    <text evidence="13">The sequence shown here is derived from an EMBL/GenBank/DDBJ whole genome shotgun (WGS) entry which is preliminary data.</text>
</comment>
<keyword evidence="4" id="KW-0862">Zinc</keyword>
<accession>A0A9D4J3N9</accession>
<dbReference type="Pfam" id="PF00105">
    <property type="entry name" value="zf-C4"/>
    <property type="match status" value="1"/>
</dbReference>
<dbReference type="SUPFAM" id="SSF48508">
    <property type="entry name" value="Nuclear receptor ligand-binding domain"/>
    <property type="match status" value="1"/>
</dbReference>
<dbReference type="PROSITE" id="PS00031">
    <property type="entry name" value="NUCLEAR_REC_DBD_1"/>
    <property type="match status" value="1"/>
</dbReference>
<dbReference type="GO" id="GO:0003700">
    <property type="term" value="F:DNA-binding transcription factor activity"/>
    <property type="evidence" value="ECO:0007669"/>
    <property type="project" value="InterPro"/>
</dbReference>
<organism evidence="13 14">
    <name type="scientific">Dreissena polymorpha</name>
    <name type="common">Zebra mussel</name>
    <name type="synonym">Mytilus polymorpha</name>
    <dbReference type="NCBI Taxonomy" id="45954"/>
    <lineage>
        <taxon>Eukaryota</taxon>
        <taxon>Metazoa</taxon>
        <taxon>Spiralia</taxon>
        <taxon>Lophotrochozoa</taxon>
        <taxon>Mollusca</taxon>
        <taxon>Bivalvia</taxon>
        <taxon>Autobranchia</taxon>
        <taxon>Heteroconchia</taxon>
        <taxon>Euheterodonta</taxon>
        <taxon>Imparidentia</taxon>
        <taxon>Neoheterodontei</taxon>
        <taxon>Myida</taxon>
        <taxon>Dreissenoidea</taxon>
        <taxon>Dreissenidae</taxon>
        <taxon>Dreissena</taxon>
    </lineage>
</organism>
<keyword evidence="14" id="KW-1185">Reference proteome</keyword>
<gene>
    <name evidence="13" type="ORF">DPMN_150802</name>
</gene>
<feature type="domain" description="Nuclear receptor" evidence="11">
    <location>
        <begin position="299"/>
        <end position="375"/>
    </location>
</feature>
<dbReference type="Gene3D" id="1.10.565.10">
    <property type="entry name" value="Retinoid X Receptor"/>
    <property type="match status" value="1"/>
</dbReference>
<evidence type="ECO:0000256" key="4">
    <source>
        <dbReference type="ARBA" id="ARBA00022833"/>
    </source>
</evidence>
<dbReference type="Proteomes" id="UP000828390">
    <property type="component" value="Unassembled WGS sequence"/>
</dbReference>
<dbReference type="InterPro" id="IPR050200">
    <property type="entry name" value="Nuclear_hormone_rcpt_NR3"/>
</dbReference>
<dbReference type="SMART" id="SM00430">
    <property type="entry name" value="HOLI"/>
    <property type="match status" value="1"/>
</dbReference>
<dbReference type="Pfam" id="PF00104">
    <property type="entry name" value="Hormone_recep"/>
    <property type="match status" value="1"/>
</dbReference>
<keyword evidence="9" id="KW-0539">Nucleus</keyword>
<dbReference type="SMART" id="SM00399">
    <property type="entry name" value="ZnF_C4"/>
    <property type="match status" value="1"/>
</dbReference>
<dbReference type="InterPro" id="IPR000536">
    <property type="entry name" value="Nucl_hrmn_rcpt_lig-bd"/>
</dbReference>
<proteinExistence type="predicted"/>
<feature type="compositionally biased region" description="Polar residues" evidence="10">
    <location>
        <begin position="45"/>
        <end position="57"/>
    </location>
</feature>
<dbReference type="OrthoDB" id="10006908at2759"/>
<evidence type="ECO:0000256" key="2">
    <source>
        <dbReference type="ARBA" id="ARBA00022723"/>
    </source>
</evidence>
<keyword evidence="2" id="KW-0479">Metal-binding</keyword>
<dbReference type="InterPro" id="IPR001628">
    <property type="entry name" value="Znf_hrmn_rcpt"/>
</dbReference>
<dbReference type="PANTHER" id="PTHR48092">
    <property type="entry name" value="KNIRPS-RELATED PROTEIN-RELATED"/>
    <property type="match status" value="1"/>
</dbReference>
<keyword evidence="8" id="KW-0675">Receptor</keyword>
<feature type="region of interest" description="Disordered" evidence="10">
    <location>
        <begin position="209"/>
        <end position="234"/>
    </location>
</feature>
<name>A0A9D4J3N9_DREPO</name>
<evidence type="ECO:0000256" key="6">
    <source>
        <dbReference type="ARBA" id="ARBA00023125"/>
    </source>
</evidence>